<evidence type="ECO:0000256" key="5">
    <source>
        <dbReference type="ARBA" id="ARBA00022801"/>
    </source>
</evidence>
<evidence type="ECO:0000313" key="10">
    <source>
        <dbReference type="EMBL" id="RAL43886.1"/>
    </source>
</evidence>
<dbReference type="GO" id="GO:0046872">
    <property type="term" value="F:metal ion binding"/>
    <property type="evidence" value="ECO:0007669"/>
    <property type="project" value="UniProtKB-KW"/>
</dbReference>
<dbReference type="PANTHER" id="PTHR18896">
    <property type="entry name" value="PHOSPHOLIPASE D"/>
    <property type="match status" value="1"/>
</dbReference>
<evidence type="ECO:0000256" key="4">
    <source>
        <dbReference type="ARBA" id="ARBA00022737"/>
    </source>
</evidence>
<keyword evidence="8" id="KW-0443">Lipid metabolism</keyword>
<evidence type="ECO:0000259" key="9">
    <source>
        <dbReference type="PROSITE" id="PS50035"/>
    </source>
</evidence>
<keyword evidence="6" id="KW-0106">Calcium</keyword>
<keyword evidence="3" id="KW-0479">Metal-binding</keyword>
<protein>
    <recommendedName>
        <fullName evidence="2">phospholipase D</fullName>
        <ecNumber evidence="2">3.1.4.4</ecNumber>
    </recommendedName>
</protein>
<dbReference type="GO" id="GO:0005886">
    <property type="term" value="C:plasma membrane"/>
    <property type="evidence" value="ECO:0007669"/>
    <property type="project" value="TreeGrafter"/>
</dbReference>
<dbReference type="InterPro" id="IPR015679">
    <property type="entry name" value="PLipase_D_fam"/>
</dbReference>
<feature type="domain" description="PLD phosphodiesterase" evidence="9">
    <location>
        <begin position="584"/>
        <end position="611"/>
    </location>
</feature>
<dbReference type="PROSITE" id="PS50035">
    <property type="entry name" value="PLD"/>
    <property type="match status" value="1"/>
</dbReference>
<gene>
    <name evidence="10" type="ORF">DM860_014387</name>
</gene>
<evidence type="ECO:0000256" key="3">
    <source>
        <dbReference type="ARBA" id="ARBA00022723"/>
    </source>
</evidence>
<dbReference type="AlphaFoldDB" id="A0A328DEM2"/>
<dbReference type="Proteomes" id="UP000249390">
    <property type="component" value="Unassembled WGS sequence"/>
</dbReference>
<proteinExistence type="predicted"/>
<dbReference type="Pfam" id="PF12357">
    <property type="entry name" value="PLD_C"/>
    <property type="match status" value="1"/>
</dbReference>
<dbReference type="EMBL" id="NQVE01000152">
    <property type="protein sequence ID" value="RAL43886.1"/>
    <property type="molecule type" value="Genomic_DNA"/>
</dbReference>
<evidence type="ECO:0000256" key="2">
    <source>
        <dbReference type="ARBA" id="ARBA00012027"/>
    </source>
</evidence>
<dbReference type="SMART" id="SM00155">
    <property type="entry name" value="PLDc"/>
    <property type="match status" value="2"/>
</dbReference>
<organism evidence="10 11">
    <name type="scientific">Cuscuta australis</name>
    <dbReference type="NCBI Taxonomy" id="267555"/>
    <lineage>
        <taxon>Eukaryota</taxon>
        <taxon>Viridiplantae</taxon>
        <taxon>Streptophyta</taxon>
        <taxon>Embryophyta</taxon>
        <taxon>Tracheophyta</taxon>
        <taxon>Spermatophyta</taxon>
        <taxon>Magnoliopsida</taxon>
        <taxon>eudicotyledons</taxon>
        <taxon>Gunneridae</taxon>
        <taxon>Pentapetalae</taxon>
        <taxon>asterids</taxon>
        <taxon>lamiids</taxon>
        <taxon>Solanales</taxon>
        <taxon>Convolvulaceae</taxon>
        <taxon>Cuscuteae</taxon>
        <taxon>Cuscuta</taxon>
        <taxon>Cuscuta subgen. Grammica</taxon>
        <taxon>Cuscuta sect. Cleistogrammica</taxon>
    </lineage>
</organism>
<sequence length="759" mass="86428">MALRGKPAHVTINLGDKTVAKTTSERSLVWNQTFHILCAHPADTTTLTIALTTKCHVLGKFSVEGNRLLQHGVIQGSFPLRRTNTQKRTVSLQLMVWFRPAEEYEGSGFIGPKSNINSTFPLRSNCAVTLYQDVHHTVAFRPPFGKPRKLWEDIYKAIDGARHLVYIAGWSFNPNLVLVRDPMTKIQHARGVKLGELLKRKADEGVAVRIMLWDDETSLPIIKNKGVMRTRDEDSHVYFNNTKVVCRLVPRGHRKLPPSVFTHHQKTITVDVACGIDSLPWTFLREREIMSFIGGFDLFDGRYDTEEHSLFRTLNTEYHCHDFDQTSLPGACLSRGGPREPWHDTHSSVLGQAALDVLENFEQRWTKQCGRGPTSLVPISSIRELSKNCNQPKTNPVSERDWKVQVLRSIDDSSTNTLPRNMQVERSIHEGYVEAIRKAERFVYIENQYFIGGSHVWEQDKDKNRNGWCTNLIPVEIALKIARKIRENGRFAAYIVIPMWPEGDPGSDSVQDILHWTRETMKMMYGIIGEAIRESGSQTHPRDYLNFFCLANREEKMKAGEFVPPSSPHPSSHHYCKAQKNRRFMVYVHSKLIIADDAYLVIGSANVNQRSMDGERDTEIAIGCYQSSRSSEEGIATDEGDIRAYRMSLWYEHTAGKATSYREFLEPQSVECVRKMRSIGDKMWDIYSSSGSEDEEEEDDEEVIRDMEGVHLASYPVRVSRDGVVEDLMETNNNGCCFPDTEAPIKGKRSKFLAPIITA</sequence>
<evidence type="ECO:0000256" key="6">
    <source>
        <dbReference type="ARBA" id="ARBA00022837"/>
    </source>
</evidence>
<keyword evidence="7" id="KW-0442">Lipid degradation</keyword>
<dbReference type="InterPro" id="IPR024632">
    <property type="entry name" value="PLipase_D_C"/>
</dbReference>
<comment type="catalytic activity">
    <reaction evidence="1">
        <text>a 1,2-diacyl-sn-glycero-3-phosphocholine + H2O = a 1,2-diacyl-sn-glycero-3-phosphate + choline + H(+)</text>
        <dbReference type="Rhea" id="RHEA:14445"/>
        <dbReference type="ChEBI" id="CHEBI:15354"/>
        <dbReference type="ChEBI" id="CHEBI:15377"/>
        <dbReference type="ChEBI" id="CHEBI:15378"/>
        <dbReference type="ChEBI" id="CHEBI:57643"/>
        <dbReference type="ChEBI" id="CHEBI:58608"/>
        <dbReference type="EC" id="3.1.4.4"/>
    </reaction>
</comment>
<dbReference type="EC" id="3.1.4.4" evidence="2"/>
<evidence type="ECO:0000256" key="1">
    <source>
        <dbReference type="ARBA" id="ARBA00000798"/>
    </source>
</evidence>
<keyword evidence="5" id="KW-0378">Hydrolase</keyword>
<comment type="caution">
    <text evidence="10">The sequence shown here is derived from an EMBL/GenBank/DDBJ whole genome shotgun (WGS) entry which is preliminary data.</text>
</comment>
<dbReference type="GO" id="GO:0004630">
    <property type="term" value="F:phospholipase D activity"/>
    <property type="evidence" value="ECO:0007669"/>
    <property type="project" value="UniProtKB-EC"/>
</dbReference>
<name>A0A328DEM2_9ASTE</name>
<evidence type="ECO:0000256" key="8">
    <source>
        <dbReference type="ARBA" id="ARBA00023098"/>
    </source>
</evidence>
<reference evidence="10 11" key="1">
    <citation type="submission" date="2018-06" db="EMBL/GenBank/DDBJ databases">
        <title>The Genome of Cuscuta australis (Dodder) Provides Insight into the Evolution of Plant Parasitism.</title>
        <authorList>
            <person name="Liu H."/>
        </authorList>
    </citation>
    <scope>NUCLEOTIDE SEQUENCE [LARGE SCALE GENOMIC DNA]</scope>
    <source>
        <strain evidence="11">cv. Yunnan</strain>
        <tissue evidence="10">Vines</tissue>
    </source>
</reference>
<dbReference type="SUPFAM" id="SSF56024">
    <property type="entry name" value="Phospholipase D/nuclease"/>
    <property type="match status" value="2"/>
</dbReference>
<accession>A0A328DEM2</accession>
<dbReference type="PANTHER" id="PTHR18896:SF137">
    <property type="entry name" value="PHOSPHOLIPASE D ALPHA 4"/>
    <property type="match status" value="1"/>
</dbReference>
<dbReference type="GO" id="GO:0009395">
    <property type="term" value="P:phospholipid catabolic process"/>
    <property type="evidence" value="ECO:0007669"/>
    <property type="project" value="TreeGrafter"/>
</dbReference>
<keyword evidence="11" id="KW-1185">Reference proteome</keyword>
<evidence type="ECO:0000313" key="11">
    <source>
        <dbReference type="Proteomes" id="UP000249390"/>
    </source>
</evidence>
<dbReference type="InterPro" id="IPR001736">
    <property type="entry name" value="PLipase_D/transphosphatidylase"/>
</dbReference>
<keyword evidence="4" id="KW-0677">Repeat</keyword>
<dbReference type="Gene3D" id="3.30.870.10">
    <property type="entry name" value="Endonuclease Chain A"/>
    <property type="match status" value="2"/>
</dbReference>
<evidence type="ECO:0000256" key="7">
    <source>
        <dbReference type="ARBA" id="ARBA00022963"/>
    </source>
</evidence>